<keyword evidence="2" id="KW-0808">Transferase</keyword>
<keyword evidence="3" id="KW-1185">Reference proteome</keyword>
<reference evidence="3" key="1">
    <citation type="journal article" date="2019" name="Int. J. Syst. Evol. Microbiol.">
        <title>The Global Catalogue of Microorganisms (GCM) 10K type strain sequencing project: providing services to taxonomists for standard genome sequencing and annotation.</title>
        <authorList>
            <consortium name="The Broad Institute Genomics Platform"/>
            <consortium name="The Broad Institute Genome Sequencing Center for Infectious Disease"/>
            <person name="Wu L."/>
            <person name="Ma J."/>
        </authorList>
    </citation>
    <scope>NUCLEOTIDE SEQUENCE [LARGE SCALE GENOMIC DNA]</scope>
    <source>
        <strain evidence="3">KACC 12649</strain>
    </source>
</reference>
<organism evidence="2 3">
    <name type="scientific">Massilia niabensis</name>
    <dbReference type="NCBI Taxonomy" id="544910"/>
    <lineage>
        <taxon>Bacteria</taxon>
        <taxon>Pseudomonadati</taxon>
        <taxon>Pseudomonadota</taxon>
        <taxon>Betaproteobacteria</taxon>
        <taxon>Burkholderiales</taxon>
        <taxon>Oxalobacteraceae</taxon>
        <taxon>Telluria group</taxon>
        <taxon>Massilia</taxon>
    </lineage>
</organism>
<dbReference type="SUPFAM" id="SSF55729">
    <property type="entry name" value="Acyl-CoA N-acyltransferases (Nat)"/>
    <property type="match status" value="1"/>
</dbReference>
<gene>
    <name evidence="2" type="ORF">ACFPN5_19165</name>
</gene>
<dbReference type="InterPro" id="IPR016181">
    <property type="entry name" value="Acyl_CoA_acyltransferase"/>
</dbReference>
<comment type="caution">
    <text evidence="2">The sequence shown here is derived from an EMBL/GenBank/DDBJ whole genome shotgun (WGS) entry which is preliminary data.</text>
</comment>
<protein>
    <submittedName>
        <fullName evidence="2">GNAT family N-acetyltransferase</fullName>
        <ecNumber evidence="2">2.3.-.-</ecNumber>
    </submittedName>
</protein>
<sequence length="172" mass="18148">MSAQSALFFIRPERPSDLADIDSVVRAAFVFHPHSKQTEHLIVKRLRAGGRLALSLVAETPDGAIVGHAAFSPVAIDGQDVKWMGLGPMAVLQSCQGMGAGSALATAGLAALEELGVAGCVVLGEPGYYRRFGFEADSRLRYLGAPPEYFLRVALDGKAPPSGEVSYDAAFD</sequence>
<evidence type="ECO:0000259" key="1">
    <source>
        <dbReference type="PROSITE" id="PS51186"/>
    </source>
</evidence>
<proteinExistence type="predicted"/>
<dbReference type="InterPro" id="IPR000182">
    <property type="entry name" value="GNAT_dom"/>
</dbReference>
<dbReference type="PROSITE" id="PS51186">
    <property type="entry name" value="GNAT"/>
    <property type="match status" value="1"/>
</dbReference>
<dbReference type="Gene3D" id="3.40.630.30">
    <property type="match status" value="1"/>
</dbReference>
<feature type="domain" description="N-acetyltransferase" evidence="1">
    <location>
        <begin position="8"/>
        <end position="156"/>
    </location>
</feature>
<evidence type="ECO:0000313" key="3">
    <source>
        <dbReference type="Proteomes" id="UP001596050"/>
    </source>
</evidence>
<keyword evidence="2" id="KW-0012">Acyltransferase</keyword>
<evidence type="ECO:0000313" key="2">
    <source>
        <dbReference type="EMBL" id="MFC5461938.1"/>
    </source>
</evidence>
<name>A0ABW0L7W5_9BURK</name>
<accession>A0ABW0L7W5</accession>
<dbReference type="Proteomes" id="UP001596050">
    <property type="component" value="Unassembled WGS sequence"/>
</dbReference>
<dbReference type="RefSeq" id="WP_379785389.1">
    <property type="nucleotide sequence ID" value="NZ_JBHSMU010000015.1"/>
</dbReference>
<dbReference type="GO" id="GO:0016746">
    <property type="term" value="F:acyltransferase activity"/>
    <property type="evidence" value="ECO:0007669"/>
    <property type="project" value="UniProtKB-KW"/>
</dbReference>
<dbReference type="EC" id="2.3.-.-" evidence="2"/>
<dbReference type="EMBL" id="JBHSMU010000015">
    <property type="protein sequence ID" value="MFC5461938.1"/>
    <property type="molecule type" value="Genomic_DNA"/>
</dbReference>
<dbReference type="Pfam" id="PF00583">
    <property type="entry name" value="Acetyltransf_1"/>
    <property type="match status" value="1"/>
</dbReference>